<protein>
    <submittedName>
        <fullName evidence="13">6-phospho-beta-glucosidase</fullName>
    </submittedName>
</protein>
<keyword evidence="9" id="KW-0170">Cobalt</keyword>
<dbReference type="CDD" id="cd05296">
    <property type="entry name" value="GH4_P_beta_glucosidase"/>
    <property type="match status" value="1"/>
</dbReference>
<dbReference type="InterPro" id="IPR001088">
    <property type="entry name" value="Glyco_hydro_4"/>
</dbReference>
<feature type="binding site" evidence="8">
    <location>
        <position position="301"/>
    </location>
    <ligand>
        <name>substrate</name>
    </ligand>
</feature>
<evidence type="ECO:0000313" key="13">
    <source>
        <dbReference type="EMBL" id="PJR15979.1"/>
    </source>
</evidence>
<evidence type="ECO:0000256" key="2">
    <source>
        <dbReference type="ARBA" id="ARBA00022723"/>
    </source>
</evidence>
<dbReference type="SUPFAM" id="SSF56327">
    <property type="entry name" value="LDH C-terminal domain-like"/>
    <property type="match status" value="1"/>
</dbReference>
<feature type="site" description="Increases basicity of active site Tyr" evidence="10">
    <location>
        <position position="106"/>
    </location>
</feature>
<keyword evidence="3 11" id="KW-0378">Hydrolase</keyword>
<dbReference type="RefSeq" id="WP_100671511.1">
    <property type="nucleotide sequence ID" value="NZ_NJGD01000003.1"/>
</dbReference>
<evidence type="ECO:0000256" key="10">
    <source>
        <dbReference type="PIRSR" id="PIRSR601088-4"/>
    </source>
</evidence>
<dbReference type="PROSITE" id="PS01324">
    <property type="entry name" value="GLYCOSYL_HYDROL_F4"/>
    <property type="match status" value="1"/>
</dbReference>
<dbReference type="PRINTS" id="PR00732">
    <property type="entry name" value="GLHYDRLASE4"/>
</dbReference>
<evidence type="ECO:0000256" key="3">
    <source>
        <dbReference type="ARBA" id="ARBA00022801"/>
    </source>
</evidence>
<evidence type="ECO:0000256" key="4">
    <source>
        <dbReference type="ARBA" id="ARBA00023027"/>
    </source>
</evidence>
<keyword evidence="9" id="KW-0533">Nickel</keyword>
<feature type="domain" description="Glycosyl hydrolase family 4 C-terminal" evidence="12">
    <location>
        <begin position="190"/>
        <end position="436"/>
    </location>
</feature>
<dbReference type="GO" id="GO:0004553">
    <property type="term" value="F:hydrolase activity, hydrolyzing O-glycosyl compounds"/>
    <property type="evidence" value="ECO:0007669"/>
    <property type="project" value="InterPro"/>
</dbReference>
<evidence type="ECO:0000313" key="14">
    <source>
        <dbReference type="Proteomes" id="UP000231987"/>
    </source>
</evidence>
<evidence type="ECO:0000256" key="5">
    <source>
        <dbReference type="ARBA" id="ARBA00023211"/>
    </source>
</evidence>
<dbReference type="InterPro" id="IPR036291">
    <property type="entry name" value="NAD(P)-bd_dom_sf"/>
</dbReference>
<organism evidence="13 14">
    <name type="scientific">Rhizobium meliloti</name>
    <name type="common">Ensifer meliloti</name>
    <name type="synonym">Sinorhizobium meliloti</name>
    <dbReference type="NCBI Taxonomy" id="382"/>
    <lineage>
        <taxon>Bacteria</taxon>
        <taxon>Pseudomonadati</taxon>
        <taxon>Pseudomonadota</taxon>
        <taxon>Alphaproteobacteria</taxon>
        <taxon>Hyphomicrobiales</taxon>
        <taxon>Rhizobiaceae</taxon>
        <taxon>Sinorhizobium/Ensifer group</taxon>
        <taxon>Sinorhizobium</taxon>
    </lineage>
</organism>
<name>A0A2J0Z625_RHIML</name>
<feature type="binding site" evidence="9">
    <location>
        <position position="195"/>
    </location>
    <ligand>
        <name>Mn(2+)</name>
        <dbReference type="ChEBI" id="CHEBI:29035"/>
    </ligand>
</feature>
<feature type="binding site" evidence="8">
    <location>
        <position position="90"/>
    </location>
    <ligand>
        <name>substrate</name>
    </ligand>
</feature>
<evidence type="ECO:0000256" key="8">
    <source>
        <dbReference type="PIRSR" id="PIRSR601088-2"/>
    </source>
</evidence>
<gene>
    <name evidence="13" type="ORF">CEJ86_09840</name>
</gene>
<evidence type="ECO:0000259" key="12">
    <source>
        <dbReference type="Pfam" id="PF11975"/>
    </source>
</evidence>
<feature type="binding site" evidence="9">
    <location>
        <position position="165"/>
    </location>
    <ligand>
        <name>Mn(2+)</name>
        <dbReference type="ChEBI" id="CHEBI:29035"/>
    </ligand>
</feature>
<dbReference type="GO" id="GO:0046872">
    <property type="term" value="F:metal ion binding"/>
    <property type="evidence" value="ECO:0007669"/>
    <property type="project" value="UniProtKB-KW"/>
</dbReference>
<keyword evidence="5 9" id="KW-0464">Manganese</keyword>
<keyword evidence="6 11" id="KW-0326">Glycosidase</keyword>
<dbReference type="AlphaFoldDB" id="A0A2J0Z625"/>
<comment type="cofactor">
    <cofactor evidence="11">
        <name>NAD(+)</name>
        <dbReference type="ChEBI" id="CHEBI:57540"/>
    </cofactor>
    <text evidence="11">Binds 1 NAD(+) per subunit.</text>
</comment>
<feature type="binding site" evidence="8">
    <location>
        <position position="144"/>
    </location>
    <ligand>
        <name>substrate</name>
    </ligand>
</feature>
<dbReference type="Pfam" id="PF02056">
    <property type="entry name" value="Glyco_hydro_4"/>
    <property type="match status" value="1"/>
</dbReference>
<dbReference type="Gene3D" id="3.90.110.10">
    <property type="entry name" value="Lactate dehydrogenase/glycoside hydrolase, family 4, C-terminal"/>
    <property type="match status" value="1"/>
</dbReference>
<evidence type="ECO:0000256" key="9">
    <source>
        <dbReference type="PIRSR" id="PIRSR601088-3"/>
    </source>
</evidence>
<sequence>MKLTLIGGGGVRAPLFVGSALRRAERSGLTEICLQDINERKLELFGRISQELARRMQSPVRITMAADAERALDGAAYVVTTVRPGNEDGRIKDERIALAHGVLGQETTGPGGFAMALRSIPVILKYAEILKKVSPDAWLFNFTNPAGLVTQALQNEGYHRTVGICDGANGAQEALAHWHKVQQNDVRCEVYGLNHLSFTRGATIDGKEVLQSLLDDDGFLRSTSQRMFDASLIRSQRNWINEYLYYYYYAEKAVEALKADARTRGEEVKDLNAALITRLSAMDLNTGADAALAAYYAYERRRNATYMHYALTDAPSMEEADRLVEGLAAAETGEEGEGYAGVALNLVDALETGKPCYTGLNVRNEGAIEGLRDDDVVEVSCVVDGEGIRPLKIGAMPEAQSQLVHNVKRYERLAVRAIRERSRDLAVQALMAHPLVLSYSRAVPLVDEYLAAHAEFAGEWS</sequence>
<comment type="caution">
    <text evidence="13">The sequence shown here is derived from an EMBL/GenBank/DDBJ whole genome shotgun (WGS) entry which is preliminary data.</text>
</comment>
<evidence type="ECO:0000256" key="7">
    <source>
        <dbReference type="PIRSR" id="PIRSR601088-1"/>
    </source>
</evidence>
<feature type="active site" description="Proton donor" evidence="7">
    <location>
        <position position="166"/>
    </location>
</feature>
<dbReference type="GO" id="GO:0005975">
    <property type="term" value="P:carbohydrate metabolic process"/>
    <property type="evidence" value="ECO:0007669"/>
    <property type="project" value="InterPro"/>
</dbReference>
<feature type="active site" description="Proton acceptor" evidence="7">
    <location>
        <position position="243"/>
    </location>
</feature>
<dbReference type="InterPro" id="IPR019802">
    <property type="entry name" value="GlycHydrolase_4_CS"/>
</dbReference>
<accession>A0A2J0Z625</accession>
<keyword evidence="4 11" id="KW-0520">NAD</keyword>
<dbReference type="InterPro" id="IPR015955">
    <property type="entry name" value="Lactate_DH/Glyco_Ohase_4_C"/>
</dbReference>
<dbReference type="Proteomes" id="UP000231987">
    <property type="component" value="Unassembled WGS sequence"/>
</dbReference>
<dbReference type="PANTHER" id="PTHR32092">
    <property type="entry name" value="6-PHOSPHO-BETA-GLUCOSIDASE-RELATED"/>
    <property type="match status" value="1"/>
</dbReference>
<proteinExistence type="inferred from homology"/>
<dbReference type="Pfam" id="PF11975">
    <property type="entry name" value="Glyco_hydro_4C"/>
    <property type="match status" value="1"/>
</dbReference>
<dbReference type="PANTHER" id="PTHR32092:SF5">
    <property type="entry name" value="6-PHOSPHO-BETA-GLUCOSIDASE"/>
    <property type="match status" value="1"/>
</dbReference>
<keyword evidence="2 9" id="KW-0479">Metal-binding</keyword>
<evidence type="ECO:0000256" key="1">
    <source>
        <dbReference type="ARBA" id="ARBA00010141"/>
    </source>
</evidence>
<evidence type="ECO:0000256" key="11">
    <source>
        <dbReference type="RuleBase" id="RU361152"/>
    </source>
</evidence>
<dbReference type="SUPFAM" id="SSF51735">
    <property type="entry name" value="NAD(P)-binding Rossmann-fold domains"/>
    <property type="match status" value="1"/>
</dbReference>
<dbReference type="GO" id="GO:0016616">
    <property type="term" value="F:oxidoreductase activity, acting on the CH-OH group of donors, NAD or NADP as acceptor"/>
    <property type="evidence" value="ECO:0007669"/>
    <property type="project" value="InterPro"/>
</dbReference>
<dbReference type="EMBL" id="NJGD01000003">
    <property type="protein sequence ID" value="PJR15979.1"/>
    <property type="molecule type" value="Genomic_DNA"/>
</dbReference>
<comment type="similarity">
    <text evidence="1 11">Belongs to the glycosyl hydrolase 4 family.</text>
</comment>
<dbReference type="InterPro" id="IPR022616">
    <property type="entry name" value="Glyco_hydro_4_C"/>
</dbReference>
<dbReference type="Gene3D" id="3.40.50.720">
    <property type="entry name" value="NAD(P)-binding Rossmann-like Domain"/>
    <property type="match status" value="1"/>
</dbReference>
<reference evidence="13 14" key="1">
    <citation type="submission" date="2017-06" db="EMBL/GenBank/DDBJ databases">
        <title>Ensifer strains isolated from leguminous trees and herbs display diverse denitrification phenotypes with some acting as strong N2O sinks.</title>
        <authorList>
            <person name="Woliy K."/>
            <person name="Mania D."/>
            <person name="Bakken L.R."/>
            <person name="Frostegard A."/>
        </authorList>
    </citation>
    <scope>NUCLEOTIDE SEQUENCE [LARGE SCALE GENOMIC DNA]</scope>
    <source>
        <strain evidence="13 14">AC50a</strain>
    </source>
</reference>
<evidence type="ECO:0000256" key="6">
    <source>
        <dbReference type="ARBA" id="ARBA00023295"/>
    </source>
</evidence>
<keyword evidence="9" id="KW-0408">Iron</keyword>